<dbReference type="Proteomes" id="UP000244005">
    <property type="component" value="Unassembled WGS sequence"/>
</dbReference>
<dbReference type="AlphaFoldDB" id="A0A2R6XBP7"/>
<evidence type="ECO:0000256" key="8">
    <source>
        <dbReference type="RuleBase" id="RU364068"/>
    </source>
</evidence>
<dbReference type="Gramene" id="Mp3g22450.1">
    <property type="protein sequence ID" value="Mp3g22450.1.cds"/>
    <property type="gene ID" value="Mp3g22450"/>
</dbReference>
<evidence type="ECO:0000313" key="10">
    <source>
        <dbReference type="Proteomes" id="UP000244005"/>
    </source>
</evidence>
<feature type="binding site" evidence="7">
    <location>
        <position position="171"/>
    </location>
    <ligand>
        <name>Mg(2+)</name>
        <dbReference type="ChEBI" id="CHEBI:18420"/>
        <label>1</label>
        <note>catalytic</note>
    </ligand>
</feature>
<feature type="binding site" evidence="7">
    <location>
        <position position="303"/>
    </location>
    <ligand>
        <name>Mg(2+)</name>
        <dbReference type="ChEBI" id="CHEBI:18420"/>
        <label>1</label>
        <note>catalytic</note>
    </ligand>
</feature>
<dbReference type="OMA" id="ETRCASR"/>
<evidence type="ECO:0000256" key="4">
    <source>
        <dbReference type="ARBA" id="ARBA00022723"/>
    </source>
</evidence>
<dbReference type="GO" id="GO:0046854">
    <property type="term" value="P:phosphatidylinositol phosphate biosynthetic process"/>
    <property type="evidence" value="ECO:0007669"/>
    <property type="project" value="InterPro"/>
</dbReference>
<keyword evidence="4 7" id="KW-0479">Metal-binding</keyword>
<dbReference type="EMBL" id="KZ772696">
    <property type="protein sequence ID" value="PTQ43502.1"/>
    <property type="molecule type" value="Genomic_DNA"/>
</dbReference>
<dbReference type="EC" id="3.1.3.25" evidence="8"/>
<comment type="similarity">
    <text evidence="3 8">Belongs to the inositol monophosphatase superfamily.</text>
</comment>
<keyword evidence="5 8" id="KW-0378">Hydrolase</keyword>
<dbReference type="SUPFAM" id="SSF56655">
    <property type="entry name" value="Carbohydrate phosphatase"/>
    <property type="match status" value="1"/>
</dbReference>
<dbReference type="OrthoDB" id="10254945at2759"/>
<evidence type="ECO:0000256" key="3">
    <source>
        <dbReference type="ARBA" id="ARBA00009759"/>
    </source>
</evidence>
<evidence type="ECO:0000256" key="1">
    <source>
        <dbReference type="ARBA" id="ARBA00001946"/>
    </source>
</evidence>
<evidence type="ECO:0000256" key="5">
    <source>
        <dbReference type="ARBA" id="ARBA00022801"/>
    </source>
</evidence>
<evidence type="ECO:0000256" key="2">
    <source>
        <dbReference type="ARBA" id="ARBA00005152"/>
    </source>
</evidence>
<dbReference type="InterPro" id="IPR020583">
    <property type="entry name" value="Inositol_monoP_metal-BS"/>
</dbReference>
<proteinExistence type="inferred from homology"/>
<protein>
    <recommendedName>
        <fullName evidence="8">Inositol-1-monophosphatase</fullName>
        <ecNumber evidence="8">3.1.3.25</ecNumber>
    </recommendedName>
</protein>
<gene>
    <name evidence="9" type="ORF">MARPO_0024s0023</name>
</gene>
<evidence type="ECO:0000256" key="7">
    <source>
        <dbReference type="PIRSR" id="PIRSR600760-2"/>
    </source>
</evidence>
<dbReference type="CDD" id="cd01639">
    <property type="entry name" value="IMPase"/>
    <property type="match status" value="1"/>
</dbReference>
<dbReference type="GO" id="GO:0007165">
    <property type="term" value="P:signal transduction"/>
    <property type="evidence" value="ECO:0000318"/>
    <property type="project" value="GO_Central"/>
</dbReference>
<dbReference type="FunFam" id="3.30.540.10:FF:000003">
    <property type="entry name" value="Inositol-1-monophosphatase"/>
    <property type="match status" value="1"/>
</dbReference>
<dbReference type="PRINTS" id="PR00377">
    <property type="entry name" value="IMPHPHTASES"/>
</dbReference>
<name>A0A2R6XBP7_MARPO</name>
<dbReference type="PANTHER" id="PTHR20854:SF17">
    <property type="entry name" value="PHOSPHATASE IMPL1, CHLOROPLASTIC"/>
    <property type="match status" value="1"/>
</dbReference>
<accession>A0A2R6XBP7</accession>
<reference evidence="10" key="1">
    <citation type="journal article" date="2017" name="Cell">
        <title>Insights into land plant evolution garnered from the Marchantia polymorpha genome.</title>
        <authorList>
            <person name="Bowman J.L."/>
            <person name="Kohchi T."/>
            <person name="Yamato K.T."/>
            <person name="Jenkins J."/>
            <person name="Shu S."/>
            <person name="Ishizaki K."/>
            <person name="Yamaoka S."/>
            <person name="Nishihama R."/>
            <person name="Nakamura Y."/>
            <person name="Berger F."/>
            <person name="Adam C."/>
            <person name="Aki S.S."/>
            <person name="Althoff F."/>
            <person name="Araki T."/>
            <person name="Arteaga-Vazquez M.A."/>
            <person name="Balasubrmanian S."/>
            <person name="Barry K."/>
            <person name="Bauer D."/>
            <person name="Boehm C.R."/>
            <person name="Briginshaw L."/>
            <person name="Caballero-Perez J."/>
            <person name="Catarino B."/>
            <person name="Chen F."/>
            <person name="Chiyoda S."/>
            <person name="Chovatia M."/>
            <person name="Davies K.M."/>
            <person name="Delmans M."/>
            <person name="Demura T."/>
            <person name="Dierschke T."/>
            <person name="Dolan L."/>
            <person name="Dorantes-Acosta A.E."/>
            <person name="Eklund D.M."/>
            <person name="Florent S.N."/>
            <person name="Flores-Sandoval E."/>
            <person name="Fujiyama A."/>
            <person name="Fukuzawa H."/>
            <person name="Galik B."/>
            <person name="Grimanelli D."/>
            <person name="Grimwood J."/>
            <person name="Grossniklaus U."/>
            <person name="Hamada T."/>
            <person name="Haseloff J."/>
            <person name="Hetherington A.J."/>
            <person name="Higo A."/>
            <person name="Hirakawa Y."/>
            <person name="Hundley H.N."/>
            <person name="Ikeda Y."/>
            <person name="Inoue K."/>
            <person name="Inoue S.I."/>
            <person name="Ishida S."/>
            <person name="Jia Q."/>
            <person name="Kakita M."/>
            <person name="Kanazawa T."/>
            <person name="Kawai Y."/>
            <person name="Kawashima T."/>
            <person name="Kennedy M."/>
            <person name="Kinose K."/>
            <person name="Kinoshita T."/>
            <person name="Kohara Y."/>
            <person name="Koide E."/>
            <person name="Komatsu K."/>
            <person name="Kopischke S."/>
            <person name="Kubo M."/>
            <person name="Kyozuka J."/>
            <person name="Lagercrantz U."/>
            <person name="Lin S.S."/>
            <person name="Lindquist E."/>
            <person name="Lipzen A.M."/>
            <person name="Lu C.W."/>
            <person name="De Luna E."/>
            <person name="Martienssen R.A."/>
            <person name="Minamino N."/>
            <person name="Mizutani M."/>
            <person name="Mizutani M."/>
            <person name="Mochizuki N."/>
            <person name="Monte I."/>
            <person name="Mosher R."/>
            <person name="Nagasaki H."/>
            <person name="Nakagami H."/>
            <person name="Naramoto S."/>
            <person name="Nishitani K."/>
            <person name="Ohtani M."/>
            <person name="Okamoto T."/>
            <person name="Okumura M."/>
            <person name="Phillips J."/>
            <person name="Pollak B."/>
            <person name="Reinders A."/>
            <person name="Rovekamp M."/>
            <person name="Sano R."/>
            <person name="Sawa S."/>
            <person name="Schmid M.W."/>
            <person name="Shirakawa M."/>
            <person name="Solano R."/>
            <person name="Spunde A."/>
            <person name="Suetsugu N."/>
            <person name="Sugano S."/>
            <person name="Sugiyama A."/>
            <person name="Sun R."/>
            <person name="Suzuki Y."/>
            <person name="Takenaka M."/>
            <person name="Takezawa D."/>
            <person name="Tomogane H."/>
            <person name="Tsuzuki M."/>
            <person name="Ueda T."/>
            <person name="Umeda M."/>
            <person name="Ward J.M."/>
            <person name="Watanabe Y."/>
            <person name="Yazaki K."/>
            <person name="Yokoyama R."/>
            <person name="Yoshitake Y."/>
            <person name="Yotsui I."/>
            <person name="Zachgo S."/>
            <person name="Schmutz J."/>
        </authorList>
    </citation>
    <scope>NUCLEOTIDE SEQUENCE [LARGE SCALE GENOMIC DNA]</scope>
    <source>
        <strain evidence="10">Tak-1</strain>
    </source>
</reference>
<keyword evidence="10" id="KW-1185">Reference proteome</keyword>
<dbReference type="Pfam" id="PF00459">
    <property type="entry name" value="Inositol_P"/>
    <property type="match status" value="1"/>
</dbReference>
<feature type="binding site" evidence="7">
    <location>
        <position position="152"/>
    </location>
    <ligand>
        <name>Mg(2+)</name>
        <dbReference type="ChEBI" id="CHEBI:18420"/>
        <label>1</label>
        <note>catalytic</note>
    </ligand>
</feature>
<comment type="cofactor">
    <cofactor evidence="1 7 8">
        <name>Mg(2+)</name>
        <dbReference type="ChEBI" id="CHEBI:18420"/>
    </cofactor>
</comment>
<feature type="binding site" evidence="7">
    <location>
        <position position="169"/>
    </location>
    <ligand>
        <name>Mg(2+)</name>
        <dbReference type="ChEBI" id="CHEBI:18420"/>
        <label>1</label>
        <note>catalytic</note>
    </ligand>
</feature>
<evidence type="ECO:0000256" key="6">
    <source>
        <dbReference type="ARBA" id="ARBA00022842"/>
    </source>
</evidence>
<dbReference type="PROSITE" id="PS00630">
    <property type="entry name" value="IMP_2"/>
    <property type="match status" value="1"/>
</dbReference>
<sequence length="375" mass="40934">MAIAVGSSLNLCRLSSSETRCASRRSCGSDVSRVVPARSCGSFGGASLKFVGRHHRENAVRMSRIRASVSQSLDDYRVGATNREDVPMKDLLQCLEEASAKGREVVMAAVDKPRSVDYKGATDLVTDTDGRSELAILEVVRKYFPDHLILGEEGGVSGDESSDYLWCIDPLDGTTNFAHSYPSFAVSIAILLRGKPIAASVVEFVGGPFCWDTRTYIASAGGGAFCNGNQIHVSNKDEVERALFVTGFGYEHDEAWATNIDLFKEFTDVSRGVRRLGAAAVDMCHVALGIVEGFWEYRLKPWDMAAAVLIVEEAGGKVTRMDGGDFCVFDRSVLVSNGILHEKLLDRISPPTEKLINDGFDFSQWYKPTGYVSEV</sequence>
<dbReference type="PANTHER" id="PTHR20854">
    <property type="entry name" value="INOSITOL MONOPHOSPHATASE"/>
    <property type="match status" value="1"/>
</dbReference>
<dbReference type="PROSITE" id="PS00629">
    <property type="entry name" value="IMP_1"/>
    <property type="match status" value="1"/>
</dbReference>
<dbReference type="FunFam" id="3.40.190.80:FF:000002">
    <property type="entry name" value="Inositol-1-monophosphatase"/>
    <property type="match status" value="1"/>
</dbReference>
<dbReference type="InterPro" id="IPR033942">
    <property type="entry name" value="IMPase"/>
</dbReference>
<dbReference type="GO" id="GO:0006020">
    <property type="term" value="P:inositol metabolic process"/>
    <property type="evidence" value="ECO:0000318"/>
    <property type="project" value="GO_Central"/>
</dbReference>
<dbReference type="Gene3D" id="3.40.190.80">
    <property type="match status" value="1"/>
</dbReference>
<feature type="binding site" evidence="7">
    <location>
        <position position="172"/>
    </location>
    <ligand>
        <name>Mg(2+)</name>
        <dbReference type="ChEBI" id="CHEBI:18420"/>
        <label>1</label>
        <note>catalytic</note>
    </ligand>
</feature>
<dbReference type="InterPro" id="IPR020550">
    <property type="entry name" value="Inositol_monophosphatase_CS"/>
</dbReference>
<dbReference type="UniPathway" id="UPA00823">
    <property type="reaction ID" value="UER00788"/>
</dbReference>
<organism evidence="9 10">
    <name type="scientific">Marchantia polymorpha</name>
    <name type="common">Common liverwort</name>
    <name type="synonym">Marchantia aquatica</name>
    <dbReference type="NCBI Taxonomy" id="3197"/>
    <lineage>
        <taxon>Eukaryota</taxon>
        <taxon>Viridiplantae</taxon>
        <taxon>Streptophyta</taxon>
        <taxon>Embryophyta</taxon>
        <taxon>Marchantiophyta</taxon>
        <taxon>Marchantiopsida</taxon>
        <taxon>Marchantiidae</taxon>
        <taxon>Marchantiales</taxon>
        <taxon>Marchantiaceae</taxon>
        <taxon>Marchantia</taxon>
    </lineage>
</organism>
<keyword evidence="6 7" id="KW-0460">Magnesium</keyword>
<evidence type="ECO:0000313" key="9">
    <source>
        <dbReference type="EMBL" id="PTQ43502.1"/>
    </source>
</evidence>
<dbReference type="GO" id="GO:0006021">
    <property type="term" value="P:inositol biosynthetic process"/>
    <property type="evidence" value="ECO:0007669"/>
    <property type="project" value="UniProtKB-UniPathway"/>
</dbReference>
<dbReference type="Gene3D" id="3.30.540.10">
    <property type="entry name" value="Fructose-1,6-Bisphosphatase, subunit A, domain 1"/>
    <property type="match status" value="1"/>
</dbReference>
<comment type="pathway">
    <text evidence="2 8">Polyol metabolism; myo-inositol biosynthesis; myo-inositol from D-glucose 6-phosphate: step 2/2.</text>
</comment>
<dbReference type="InterPro" id="IPR000760">
    <property type="entry name" value="Inositol_monophosphatase-like"/>
</dbReference>
<dbReference type="GO" id="GO:0008934">
    <property type="term" value="F:inositol monophosphate 1-phosphatase activity"/>
    <property type="evidence" value="ECO:0000318"/>
    <property type="project" value="GO_Central"/>
</dbReference>
<comment type="catalytic activity">
    <reaction evidence="8">
        <text>a myo-inositol phosphate + H2O = myo-inositol + phosphate</text>
        <dbReference type="Rhea" id="RHEA:24056"/>
        <dbReference type="ChEBI" id="CHEBI:15377"/>
        <dbReference type="ChEBI" id="CHEBI:17268"/>
        <dbReference type="ChEBI" id="CHEBI:43474"/>
        <dbReference type="ChEBI" id="CHEBI:84139"/>
        <dbReference type="EC" id="3.1.3.25"/>
    </reaction>
</comment>
<dbReference type="GO" id="GO:0046872">
    <property type="term" value="F:metal ion binding"/>
    <property type="evidence" value="ECO:0007669"/>
    <property type="project" value="UniProtKB-KW"/>
</dbReference>